<dbReference type="SMART" id="SM00824">
    <property type="entry name" value="PKS_TE"/>
    <property type="match status" value="1"/>
</dbReference>
<dbReference type="Pfam" id="PF00668">
    <property type="entry name" value="Condensation"/>
    <property type="match status" value="1"/>
</dbReference>
<dbReference type="GO" id="GO:0072330">
    <property type="term" value="P:monocarboxylic acid biosynthetic process"/>
    <property type="evidence" value="ECO:0007669"/>
    <property type="project" value="UniProtKB-ARBA"/>
</dbReference>
<dbReference type="Gene3D" id="3.40.50.980">
    <property type="match status" value="2"/>
</dbReference>
<dbReference type="InterPro" id="IPR009081">
    <property type="entry name" value="PP-bd_ACP"/>
</dbReference>
<comment type="caution">
    <text evidence="5">The sequence shown here is derived from an EMBL/GenBank/DDBJ whole genome shotgun (WGS) entry which is preliminary data.</text>
</comment>
<dbReference type="SUPFAM" id="SSF53474">
    <property type="entry name" value="alpha/beta-Hydrolases"/>
    <property type="match status" value="1"/>
</dbReference>
<dbReference type="InterPro" id="IPR020806">
    <property type="entry name" value="PKS_PP-bd"/>
</dbReference>
<dbReference type="PROSITE" id="PS50075">
    <property type="entry name" value="CARRIER"/>
    <property type="match status" value="1"/>
</dbReference>
<name>A0A428ZCE4_KIBAR</name>
<dbReference type="SUPFAM" id="SSF47336">
    <property type="entry name" value="ACP-like"/>
    <property type="match status" value="1"/>
</dbReference>
<dbReference type="Gene3D" id="3.30.559.10">
    <property type="entry name" value="Chloramphenicol acetyltransferase-like domain"/>
    <property type="match status" value="1"/>
</dbReference>
<evidence type="ECO:0000256" key="3">
    <source>
        <dbReference type="ARBA" id="ARBA00022553"/>
    </source>
</evidence>
<dbReference type="InterPro" id="IPR029058">
    <property type="entry name" value="AB_hydrolase_fold"/>
</dbReference>
<feature type="domain" description="Carrier" evidence="4">
    <location>
        <begin position="958"/>
        <end position="1033"/>
    </location>
</feature>
<dbReference type="InterPro" id="IPR020845">
    <property type="entry name" value="AMP-binding_CS"/>
</dbReference>
<dbReference type="FunFam" id="3.40.50.12780:FF:000012">
    <property type="entry name" value="Non-ribosomal peptide synthetase"/>
    <property type="match status" value="1"/>
</dbReference>
<dbReference type="SUPFAM" id="SSF52777">
    <property type="entry name" value="CoA-dependent acyltransferases"/>
    <property type="match status" value="2"/>
</dbReference>
<dbReference type="Pfam" id="PF00975">
    <property type="entry name" value="Thioesterase"/>
    <property type="match status" value="1"/>
</dbReference>
<dbReference type="FunFam" id="3.40.50.980:FF:000001">
    <property type="entry name" value="Non-ribosomal peptide synthetase"/>
    <property type="match status" value="1"/>
</dbReference>
<evidence type="ECO:0000256" key="1">
    <source>
        <dbReference type="ARBA" id="ARBA00001957"/>
    </source>
</evidence>
<dbReference type="InterPro" id="IPR010071">
    <property type="entry name" value="AA_adenyl_dom"/>
</dbReference>
<dbReference type="NCBIfam" id="TIGR01733">
    <property type="entry name" value="AA-adenyl-dom"/>
    <property type="match status" value="1"/>
</dbReference>
<dbReference type="FunFam" id="3.30.559.10:FF:000012">
    <property type="entry name" value="Non-ribosomal peptide synthetase"/>
    <property type="match status" value="1"/>
</dbReference>
<dbReference type="InterPro" id="IPR025110">
    <property type="entry name" value="AMP-bd_C"/>
</dbReference>
<dbReference type="EMBL" id="QHKI01000011">
    <property type="protein sequence ID" value="RSM85753.1"/>
    <property type="molecule type" value="Genomic_DNA"/>
</dbReference>
<dbReference type="CDD" id="cd17652">
    <property type="entry name" value="A_NRPS_CmdD_like"/>
    <property type="match status" value="1"/>
</dbReference>
<dbReference type="InterPro" id="IPR036736">
    <property type="entry name" value="ACP-like_sf"/>
</dbReference>
<keyword evidence="3" id="KW-0597">Phosphoprotein</keyword>
<evidence type="ECO:0000256" key="2">
    <source>
        <dbReference type="ARBA" id="ARBA00022450"/>
    </source>
</evidence>
<dbReference type="InterPro" id="IPR000873">
    <property type="entry name" value="AMP-dep_synth/lig_dom"/>
</dbReference>
<comment type="cofactor">
    <cofactor evidence="1">
        <name>pantetheine 4'-phosphate</name>
        <dbReference type="ChEBI" id="CHEBI:47942"/>
    </cofactor>
</comment>
<dbReference type="Gene3D" id="3.30.559.30">
    <property type="entry name" value="Nonribosomal peptide synthetase, condensation domain"/>
    <property type="match status" value="1"/>
</dbReference>
<dbReference type="OrthoDB" id="2472181at2"/>
<dbReference type="InterPro" id="IPR001242">
    <property type="entry name" value="Condensation_dom"/>
</dbReference>
<dbReference type="PROSITE" id="PS00455">
    <property type="entry name" value="AMP_BINDING"/>
    <property type="match status" value="1"/>
</dbReference>
<dbReference type="InterPro" id="IPR006162">
    <property type="entry name" value="Ppantetheine_attach_site"/>
</dbReference>
<dbReference type="SMART" id="SM00823">
    <property type="entry name" value="PKS_PP"/>
    <property type="match status" value="1"/>
</dbReference>
<dbReference type="GO" id="GO:0044550">
    <property type="term" value="P:secondary metabolite biosynthetic process"/>
    <property type="evidence" value="ECO:0007669"/>
    <property type="project" value="UniProtKB-ARBA"/>
</dbReference>
<dbReference type="InterPro" id="IPR023213">
    <property type="entry name" value="CAT-like_dom_sf"/>
</dbReference>
<evidence type="ECO:0000259" key="4">
    <source>
        <dbReference type="PROSITE" id="PS50075"/>
    </source>
</evidence>
<dbReference type="Pfam" id="PF13193">
    <property type="entry name" value="AMP-binding_C"/>
    <property type="match status" value="1"/>
</dbReference>
<dbReference type="GO" id="GO:0005829">
    <property type="term" value="C:cytosol"/>
    <property type="evidence" value="ECO:0007669"/>
    <property type="project" value="TreeGrafter"/>
</dbReference>
<gene>
    <name evidence="5" type="ORF">DMH04_16270</name>
</gene>
<keyword evidence="2" id="KW-0596">Phosphopantetheine</keyword>
<evidence type="ECO:0000313" key="5">
    <source>
        <dbReference type="EMBL" id="RSM85753.1"/>
    </source>
</evidence>
<dbReference type="InterPro" id="IPR020802">
    <property type="entry name" value="TesA-like"/>
</dbReference>
<dbReference type="GO" id="GO:0003824">
    <property type="term" value="F:catalytic activity"/>
    <property type="evidence" value="ECO:0007669"/>
    <property type="project" value="InterPro"/>
</dbReference>
<protein>
    <submittedName>
        <fullName evidence="5">Non-ribosomal peptide synthetase</fullName>
    </submittedName>
</protein>
<dbReference type="GO" id="GO:0008610">
    <property type="term" value="P:lipid biosynthetic process"/>
    <property type="evidence" value="ECO:0007669"/>
    <property type="project" value="UniProtKB-ARBA"/>
</dbReference>
<dbReference type="RefSeq" id="WP_037267815.1">
    <property type="nucleotide sequence ID" value="NZ_QHKI01000011.1"/>
</dbReference>
<reference evidence="5 6" key="1">
    <citation type="submission" date="2018-05" db="EMBL/GenBank/DDBJ databases">
        <title>Evolution of GPA BGCs.</title>
        <authorList>
            <person name="Waglechner N."/>
            <person name="Wright G.D."/>
        </authorList>
    </citation>
    <scope>NUCLEOTIDE SEQUENCE [LARGE SCALE GENOMIC DNA]</scope>
    <source>
        <strain evidence="5 6">A82846</strain>
    </source>
</reference>
<dbReference type="FunFam" id="1.10.1200.10:FF:000016">
    <property type="entry name" value="Non-ribosomal peptide synthase"/>
    <property type="match status" value="1"/>
</dbReference>
<dbReference type="InterPro" id="IPR001031">
    <property type="entry name" value="Thioesterase"/>
</dbReference>
<dbReference type="Gene3D" id="2.30.38.10">
    <property type="entry name" value="Luciferase, Domain 3"/>
    <property type="match status" value="1"/>
</dbReference>
<dbReference type="CDD" id="cd19540">
    <property type="entry name" value="LCL_NRPS-like"/>
    <property type="match status" value="1"/>
</dbReference>
<dbReference type="FunFam" id="2.30.38.10:FF:000001">
    <property type="entry name" value="Non-ribosomal peptide synthetase PvdI"/>
    <property type="match status" value="1"/>
</dbReference>
<dbReference type="Proteomes" id="UP000287547">
    <property type="component" value="Unassembled WGS sequence"/>
</dbReference>
<dbReference type="GO" id="GO:0043041">
    <property type="term" value="P:amino acid activation for nonribosomal peptide biosynthetic process"/>
    <property type="evidence" value="ECO:0007669"/>
    <property type="project" value="TreeGrafter"/>
</dbReference>
<dbReference type="SUPFAM" id="SSF56801">
    <property type="entry name" value="Acetyl-CoA synthetase-like"/>
    <property type="match status" value="1"/>
</dbReference>
<dbReference type="Gene3D" id="3.30.300.30">
    <property type="match status" value="1"/>
</dbReference>
<dbReference type="PROSITE" id="PS00012">
    <property type="entry name" value="PHOSPHOPANTETHEINE"/>
    <property type="match status" value="1"/>
</dbReference>
<organism evidence="5 6">
    <name type="scientific">Kibdelosporangium aridum</name>
    <dbReference type="NCBI Taxonomy" id="2030"/>
    <lineage>
        <taxon>Bacteria</taxon>
        <taxon>Bacillati</taxon>
        <taxon>Actinomycetota</taxon>
        <taxon>Actinomycetes</taxon>
        <taxon>Pseudonocardiales</taxon>
        <taxon>Pseudonocardiaceae</taxon>
        <taxon>Kibdelosporangium</taxon>
    </lineage>
</organism>
<evidence type="ECO:0000313" key="6">
    <source>
        <dbReference type="Proteomes" id="UP000287547"/>
    </source>
</evidence>
<dbReference type="Gene3D" id="3.40.50.1820">
    <property type="entry name" value="alpha/beta hydrolase"/>
    <property type="match status" value="1"/>
</dbReference>
<dbReference type="Pfam" id="PF00550">
    <property type="entry name" value="PP-binding"/>
    <property type="match status" value="1"/>
</dbReference>
<dbReference type="PANTHER" id="PTHR45527:SF1">
    <property type="entry name" value="FATTY ACID SYNTHASE"/>
    <property type="match status" value="1"/>
</dbReference>
<dbReference type="FunFam" id="3.30.300.30:FF:000010">
    <property type="entry name" value="Enterobactin synthetase component F"/>
    <property type="match status" value="1"/>
</dbReference>
<accession>A0A428ZCE4</accession>
<proteinExistence type="predicted"/>
<dbReference type="GO" id="GO:0031177">
    <property type="term" value="F:phosphopantetheine binding"/>
    <property type="evidence" value="ECO:0007669"/>
    <property type="project" value="InterPro"/>
</dbReference>
<sequence length="1300" mass="140261">MTAIPLSFAQQRLWFLHQLDGPSATYNLPFTVRITGPLDPEAVHAAMDDVMARHESLRTIVGHDGPRAWQRILTGSRVPWQVRTVASDELADVLSELARQPFDLAAEVPMRASLLRLAADDHVLLVLLHHIAGDGWSLAPLARDIGHAYRARIEGRAPDWDPLPVQYADYTFWQRDLLGDPDDPESLSARQLAYWTKRLAGLPDAIELPADRSRPAVATHRGGYLSFRLDRDLHHALAQLGRDAGASLFMVLQGGLAALLFRLGSGKDIPIGSPIAGRTDAALDDLVGFFVNTLVFRAEVSGEATFTQLLDQVREHALDAYEHQDLPFEHLVEELNPVRSLAHHPLFQVMLVLQPGASPGIAGLASAAHPFPAQTGIAKFDLSFDLREDDGGLSGLVEYSTDLFDHDTVETLVARWIRLLTAVAANPAAPIGGIDLLTDDERHQLLSRFTDTAAPVAVRTLPELFQDQVKLTPDNIAIADGDSGLTYRELDAQSSRLARLLTDLAVGPEQIVALALPRSARLVVAMLAVLKSGAAYLPLDVELPAARLEFMMDDARPALILTTTQTAERLPSTKVLRLDHSDTLAALERQPDSEFLVPLRPQNRAYVIYTSGSTGTPKAVDVPHAGLSSLVASQRERLGVHAHSRVLQFSSPSWDGALWEVCMALLTGGTLVTAPAERLLPGAPLAQLLREVRPTHVTLSPLVLATLPVDDTLPSDLTMIVVGEAPSADVVDRWAGHRRLINVYGPTETTICATMSGALAPATGKVAPIGSPVINARLYVLDAGLLPVPVGAVGELYITGAGVPRGYLRRPGLTAASFPACPFGPPGSRMYRTGDLVRWRPDGELEFVSRVDHQLKVRGFRVEPGEIEAVLCEHPGVSQVAVISREDRPGDQRLVAYVVPAGNGAGTAELRQLARDRLPAHMVPAAVVMVDELPLTVNGKLDRRALPAPDAGPGGELAPRTPREHMVAEMFAEVLGLPRVGVEDDFFDLGGHSLLAMRLVERVRQSLDAEIGLQTVFQAPTAAVLAQRLDADDPDSTFEAVLPLRRSGSGTPVFAIHPAGGIGWCYSGLIRHLGPDRPLYAIQARGLARPEPLPVSIEEMAADYVAQIVKIQPDGPYFLLGWSFGGLVAHAIATELQRRGADVGLLAVLDAYPNRPDIAPPRWETDMLRGLVNLFGGELAEADHTRPMTPARALHLLRDQVRVPSGMTERHLVSLTGILGNNLELVARFRPGLFTGDLLLFPATADPLRGNPAPESWAAHVTGEIEVHGVACTHEGMTEPESLARIGAIVAERLAGPGKS</sequence>
<dbReference type="InterPro" id="IPR045851">
    <property type="entry name" value="AMP-bd_C_sf"/>
</dbReference>
<dbReference type="Pfam" id="PF00501">
    <property type="entry name" value="AMP-binding"/>
    <property type="match status" value="1"/>
</dbReference>
<dbReference type="PANTHER" id="PTHR45527">
    <property type="entry name" value="NONRIBOSOMAL PEPTIDE SYNTHETASE"/>
    <property type="match status" value="1"/>
</dbReference>